<dbReference type="Proteomes" id="UP001498398">
    <property type="component" value="Unassembled WGS sequence"/>
</dbReference>
<feature type="compositionally biased region" description="Polar residues" evidence="1">
    <location>
        <begin position="1"/>
        <end position="11"/>
    </location>
</feature>
<proteinExistence type="predicted"/>
<evidence type="ECO:0000256" key="1">
    <source>
        <dbReference type="SAM" id="MobiDB-lite"/>
    </source>
</evidence>
<keyword evidence="3" id="KW-1185">Reference proteome</keyword>
<reference evidence="2 3" key="1">
    <citation type="submission" date="2024-01" db="EMBL/GenBank/DDBJ databases">
        <title>A draft genome for the cacao thread blight pathogen Marasmiellus scandens.</title>
        <authorList>
            <person name="Baruah I.K."/>
            <person name="Leung J."/>
            <person name="Bukari Y."/>
            <person name="Amoako-Attah I."/>
            <person name="Meinhardt L.W."/>
            <person name="Bailey B.A."/>
            <person name="Cohen S.P."/>
        </authorList>
    </citation>
    <scope>NUCLEOTIDE SEQUENCE [LARGE SCALE GENOMIC DNA]</scope>
    <source>
        <strain evidence="2 3">GH-19</strain>
    </source>
</reference>
<gene>
    <name evidence="2" type="ORF">VKT23_015317</name>
</gene>
<evidence type="ECO:0000313" key="3">
    <source>
        <dbReference type="Proteomes" id="UP001498398"/>
    </source>
</evidence>
<comment type="caution">
    <text evidence="2">The sequence shown here is derived from an EMBL/GenBank/DDBJ whole genome shotgun (WGS) entry which is preliminary data.</text>
</comment>
<feature type="compositionally biased region" description="Basic and acidic residues" evidence="1">
    <location>
        <begin position="624"/>
        <end position="633"/>
    </location>
</feature>
<feature type="region of interest" description="Disordered" evidence="1">
    <location>
        <begin position="543"/>
        <end position="644"/>
    </location>
</feature>
<feature type="region of interest" description="Disordered" evidence="1">
    <location>
        <begin position="508"/>
        <end position="527"/>
    </location>
</feature>
<feature type="region of interest" description="Disordered" evidence="1">
    <location>
        <begin position="426"/>
        <end position="467"/>
    </location>
</feature>
<dbReference type="EMBL" id="JBANRG010000051">
    <property type="protein sequence ID" value="KAK7444305.1"/>
    <property type="molecule type" value="Genomic_DNA"/>
</dbReference>
<sequence length="644" mass="70916">MPPKPNKQTFTDAEAERAFPEVPLPDANSKSYPKRTPRRQIFNATQDAWIQMQTSQFQVILDDTKCNASDRDEREAMFKRAKILQFERRFSDTERPDAYMRLKLSKKITQIFANIKSRNKFGSSGASDDAPPFPSYMLVSGKLGASSGYSLFAERNREAVNKEVLEHRRVNNIDNQQHPALLRSFSSRAWARLSPDEQGQYVAEATAMKREQGASDDIYQNQIETMAFLQCLLQRSIGHGRGQIGNASFHVFMAYRDSNDRVEPLILNAGPSFEEFLGREESKALEDRWTLFVERNVLPNRPVLQEREFGCNEAGRYLFVASETFSKTNGGGHNAYLEYLKRFLDATWAFDFARSSKLPSMPWELITQSPADYLHPDLCDGKSLANLDTSHARLYSFADLIVQFQSTHPMDSIFVPRAASTAANNLNLAGNPASPGNSSLETTNASSTPPLPSISLEPASPAVGSGAVAESSRVAHDASLDMMLSPSPPPSLLLSPTDHIGTVMDVADFPEPSVSTTGAEEPLRPEISSNGISALKADSTSELVGSAGYGSKPAVAARRGRPSKRKRDESDVTSDNVIDASDKTTAGRAKRSAKSRQMSHKEASEEAGDEVAGAARRSVRRRIVKDPNADNKHTGSPAYKKKKA</sequence>
<protein>
    <submittedName>
        <fullName evidence="2">Uncharacterized protein</fullName>
    </submittedName>
</protein>
<evidence type="ECO:0000313" key="2">
    <source>
        <dbReference type="EMBL" id="KAK7444305.1"/>
    </source>
</evidence>
<feature type="compositionally biased region" description="Low complexity" evidence="1">
    <location>
        <begin position="426"/>
        <end position="435"/>
    </location>
</feature>
<accession>A0ABR1J2J5</accession>
<name>A0ABR1J2J5_9AGAR</name>
<feature type="region of interest" description="Disordered" evidence="1">
    <location>
        <begin position="1"/>
        <end position="37"/>
    </location>
</feature>
<feature type="compositionally biased region" description="Polar residues" evidence="1">
    <location>
        <begin position="436"/>
        <end position="448"/>
    </location>
</feature>
<organism evidence="2 3">
    <name type="scientific">Marasmiellus scandens</name>
    <dbReference type="NCBI Taxonomy" id="2682957"/>
    <lineage>
        <taxon>Eukaryota</taxon>
        <taxon>Fungi</taxon>
        <taxon>Dikarya</taxon>
        <taxon>Basidiomycota</taxon>
        <taxon>Agaricomycotina</taxon>
        <taxon>Agaricomycetes</taxon>
        <taxon>Agaricomycetidae</taxon>
        <taxon>Agaricales</taxon>
        <taxon>Marasmiineae</taxon>
        <taxon>Omphalotaceae</taxon>
        <taxon>Marasmiellus</taxon>
    </lineage>
</organism>
<feature type="compositionally biased region" description="Basic residues" evidence="1">
    <location>
        <begin position="588"/>
        <end position="598"/>
    </location>
</feature>